<evidence type="ECO:0000313" key="8">
    <source>
        <dbReference type="Proteomes" id="UP000176992"/>
    </source>
</evidence>
<evidence type="ECO:0000256" key="4">
    <source>
        <dbReference type="ARBA" id="ARBA00022989"/>
    </source>
</evidence>
<dbReference type="PANTHER" id="PTHR37481">
    <property type="entry name" value="LIPOPOLYSACCHARIDE EXPORT SYSTEM PROTEIN LPTC"/>
    <property type="match status" value="1"/>
</dbReference>
<keyword evidence="1" id="KW-1003">Cell membrane</keyword>
<keyword evidence="5 6" id="KW-0472">Membrane</keyword>
<dbReference type="NCBIfam" id="TIGR04409">
    <property type="entry name" value="LptC_YrbK"/>
    <property type="match status" value="1"/>
</dbReference>
<protein>
    <submittedName>
        <fullName evidence="7">LPS export ABC transporter periplasmic protein LptC</fullName>
    </submittedName>
</protein>
<comment type="caution">
    <text evidence="7">The sequence shown here is derived from an EMBL/GenBank/DDBJ whole genome shotgun (WGS) entry which is preliminary data.</text>
</comment>
<evidence type="ECO:0000256" key="5">
    <source>
        <dbReference type="ARBA" id="ARBA00023136"/>
    </source>
</evidence>
<gene>
    <name evidence="7" type="ORF">A2Z86_06255</name>
</gene>
<dbReference type="Gene3D" id="2.60.450.10">
    <property type="entry name" value="Lipopolysaccharide (LPS) transport protein A like domain"/>
    <property type="match status" value="1"/>
</dbReference>
<evidence type="ECO:0000256" key="6">
    <source>
        <dbReference type="SAM" id="Phobius"/>
    </source>
</evidence>
<name>A0A1F5Y9I5_9BACT</name>
<proteinExistence type="predicted"/>
<keyword evidence="2" id="KW-0997">Cell inner membrane</keyword>
<dbReference type="InterPro" id="IPR010664">
    <property type="entry name" value="LipoPS_assembly_LptC-rel"/>
</dbReference>
<dbReference type="InterPro" id="IPR052363">
    <property type="entry name" value="LPS_export_LptC"/>
</dbReference>
<dbReference type="GO" id="GO:0005886">
    <property type="term" value="C:plasma membrane"/>
    <property type="evidence" value="ECO:0007669"/>
    <property type="project" value="InterPro"/>
</dbReference>
<dbReference type="GO" id="GO:0017089">
    <property type="term" value="F:glycolipid transfer activity"/>
    <property type="evidence" value="ECO:0007669"/>
    <property type="project" value="TreeGrafter"/>
</dbReference>
<organism evidence="7 8">
    <name type="scientific">Candidatus Glassbacteria bacterium GWA2_58_10</name>
    <dbReference type="NCBI Taxonomy" id="1817865"/>
    <lineage>
        <taxon>Bacteria</taxon>
        <taxon>Candidatus Glassiibacteriota</taxon>
    </lineage>
</organism>
<accession>A0A1F5Y9I5</accession>
<dbReference type="Pfam" id="PF06835">
    <property type="entry name" value="LptC"/>
    <property type="match status" value="1"/>
</dbReference>
<dbReference type="GO" id="GO:0015221">
    <property type="term" value="F:lipopolysaccharide transmembrane transporter activity"/>
    <property type="evidence" value="ECO:0007669"/>
    <property type="project" value="InterPro"/>
</dbReference>
<dbReference type="PANTHER" id="PTHR37481:SF1">
    <property type="entry name" value="LIPOPOLYSACCHARIDE EXPORT SYSTEM PROTEIN LPTC"/>
    <property type="match status" value="1"/>
</dbReference>
<dbReference type="Proteomes" id="UP000176992">
    <property type="component" value="Unassembled WGS sequence"/>
</dbReference>
<sequence length="193" mass="20763">MPGMFSSRLAGIIAGAFFMVCWLVIPGCSNRDLEPAPAAEGTEQGAPPDQVFDGFEMTVTDNGIKKGWVTADRAEKYTQLNLFKASNLKVVFYTSNGEVKSVMTSLKGLIHTDSGDMEAIDSVVVLSQDSSKTLTTGRLIWKKEENLILGDSAVVIHSPRGVVYGDGIKADAGFENLEVKNPTGDINVLGEKF</sequence>
<keyword evidence="3 6" id="KW-0812">Transmembrane</keyword>
<evidence type="ECO:0000313" key="7">
    <source>
        <dbReference type="EMBL" id="OGF96709.1"/>
    </source>
</evidence>
<reference evidence="7 8" key="1">
    <citation type="journal article" date="2016" name="Nat. Commun.">
        <title>Thousands of microbial genomes shed light on interconnected biogeochemical processes in an aquifer system.</title>
        <authorList>
            <person name="Anantharaman K."/>
            <person name="Brown C.T."/>
            <person name="Hug L.A."/>
            <person name="Sharon I."/>
            <person name="Castelle C.J."/>
            <person name="Probst A.J."/>
            <person name="Thomas B.C."/>
            <person name="Singh A."/>
            <person name="Wilkins M.J."/>
            <person name="Karaoz U."/>
            <person name="Brodie E.L."/>
            <person name="Williams K.H."/>
            <person name="Hubbard S.S."/>
            <person name="Banfield J.F."/>
        </authorList>
    </citation>
    <scope>NUCLEOTIDE SEQUENCE [LARGE SCALE GENOMIC DNA]</scope>
</reference>
<dbReference type="AlphaFoldDB" id="A0A1F5Y9I5"/>
<evidence type="ECO:0000256" key="1">
    <source>
        <dbReference type="ARBA" id="ARBA00022475"/>
    </source>
</evidence>
<dbReference type="GO" id="GO:0030288">
    <property type="term" value="C:outer membrane-bounded periplasmic space"/>
    <property type="evidence" value="ECO:0007669"/>
    <property type="project" value="TreeGrafter"/>
</dbReference>
<evidence type="ECO:0000256" key="2">
    <source>
        <dbReference type="ARBA" id="ARBA00022519"/>
    </source>
</evidence>
<dbReference type="EMBL" id="MFIV01000255">
    <property type="protein sequence ID" value="OGF96709.1"/>
    <property type="molecule type" value="Genomic_DNA"/>
</dbReference>
<evidence type="ECO:0000256" key="3">
    <source>
        <dbReference type="ARBA" id="ARBA00022692"/>
    </source>
</evidence>
<keyword evidence="4 6" id="KW-1133">Transmembrane helix</keyword>
<dbReference type="InterPro" id="IPR026265">
    <property type="entry name" value="LptC"/>
</dbReference>
<feature type="transmembrane region" description="Helical" evidence="6">
    <location>
        <begin position="7"/>
        <end position="25"/>
    </location>
</feature>